<dbReference type="Proteomes" id="UP000288216">
    <property type="component" value="Unassembled WGS sequence"/>
</dbReference>
<dbReference type="AlphaFoldDB" id="A0A401NQ97"/>
<evidence type="ECO:0000313" key="2">
    <source>
        <dbReference type="Proteomes" id="UP000288216"/>
    </source>
</evidence>
<reference evidence="1 2" key="1">
    <citation type="journal article" date="2018" name="Nat. Ecol. Evol.">
        <title>Shark genomes provide insights into elasmobranch evolution and the origin of vertebrates.</title>
        <authorList>
            <person name="Hara Y"/>
            <person name="Yamaguchi K"/>
            <person name="Onimaru K"/>
            <person name="Kadota M"/>
            <person name="Koyanagi M"/>
            <person name="Keeley SD"/>
            <person name="Tatsumi K"/>
            <person name="Tanaka K"/>
            <person name="Motone F"/>
            <person name="Kageyama Y"/>
            <person name="Nozu R"/>
            <person name="Adachi N"/>
            <person name="Nishimura O"/>
            <person name="Nakagawa R"/>
            <person name="Tanegashima C"/>
            <person name="Kiyatake I"/>
            <person name="Matsumoto R"/>
            <person name="Murakumo K"/>
            <person name="Nishida K"/>
            <person name="Terakita A"/>
            <person name="Kuratani S"/>
            <person name="Sato K"/>
            <person name="Hyodo S Kuraku.S."/>
        </authorList>
    </citation>
    <scope>NUCLEOTIDE SEQUENCE [LARGE SCALE GENOMIC DNA]</scope>
</reference>
<evidence type="ECO:0000313" key="1">
    <source>
        <dbReference type="EMBL" id="GCB63009.1"/>
    </source>
</evidence>
<dbReference type="EMBL" id="BFAA01000014">
    <property type="protein sequence ID" value="GCB63009.1"/>
    <property type="molecule type" value="Genomic_DNA"/>
</dbReference>
<accession>A0A401NQ97</accession>
<gene>
    <name evidence="1" type="ORF">scyTo_0000106</name>
</gene>
<protein>
    <submittedName>
        <fullName evidence="1">Uncharacterized protein</fullName>
    </submittedName>
</protein>
<sequence>MTQPNPEPRLPAARRLATARFAIGGPARPSGREGVGRLADFDSWLGLVRAFKPKGCRFPLTVSCLHDACLIQKKVNH</sequence>
<name>A0A401NQ97_SCYTO</name>
<keyword evidence="2" id="KW-1185">Reference proteome</keyword>
<proteinExistence type="predicted"/>
<organism evidence="1 2">
    <name type="scientific">Scyliorhinus torazame</name>
    <name type="common">Cloudy catshark</name>
    <name type="synonym">Catulus torazame</name>
    <dbReference type="NCBI Taxonomy" id="75743"/>
    <lineage>
        <taxon>Eukaryota</taxon>
        <taxon>Metazoa</taxon>
        <taxon>Chordata</taxon>
        <taxon>Craniata</taxon>
        <taxon>Vertebrata</taxon>
        <taxon>Chondrichthyes</taxon>
        <taxon>Elasmobranchii</taxon>
        <taxon>Galeomorphii</taxon>
        <taxon>Galeoidea</taxon>
        <taxon>Carcharhiniformes</taxon>
        <taxon>Scyliorhinidae</taxon>
        <taxon>Scyliorhinus</taxon>
    </lineage>
</organism>
<comment type="caution">
    <text evidence="1">The sequence shown here is derived from an EMBL/GenBank/DDBJ whole genome shotgun (WGS) entry which is preliminary data.</text>
</comment>